<protein>
    <recommendedName>
        <fullName evidence="3">Amidohydrolase family protein</fullName>
    </recommendedName>
</protein>
<comment type="caution">
    <text evidence="1">The sequence shown here is derived from an EMBL/GenBank/DDBJ whole genome shotgun (WGS) entry which is preliminary data.</text>
</comment>
<dbReference type="OrthoDB" id="9789440at2"/>
<accession>A0A370G3J4</accession>
<dbReference type="RefSeq" id="WP_114835415.1">
    <property type="nucleotide sequence ID" value="NZ_LR699114.1"/>
</dbReference>
<dbReference type="InterPro" id="IPR016797">
    <property type="entry name" value="UCP021898"/>
</dbReference>
<dbReference type="EMBL" id="QQAX01000037">
    <property type="protein sequence ID" value="RDI37586.1"/>
    <property type="molecule type" value="Genomic_DNA"/>
</dbReference>
<reference evidence="1 2" key="1">
    <citation type="submission" date="2018-07" db="EMBL/GenBank/DDBJ databases">
        <title>Genomic Encyclopedia of Type Strains, Phase IV (KMG-IV): sequencing the most valuable type-strain genomes for metagenomic binning, comparative biology and taxonomic classification.</title>
        <authorList>
            <person name="Goeker M."/>
        </authorList>
    </citation>
    <scope>NUCLEOTIDE SEQUENCE [LARGE SCALE GENOMIC DNA]</scope>
    <source>
        <strain evidence="1 2">DSM 16500</strain>
    </source>
</reference>
<name>A0A370G3J4_9COXI</name>
<dbReference type="Proteomes" id="UP000254720">
    <property type="component" value="Unassembled WGS sequence"/>
</dbReference>
<dbReference type="InterPro" id="IPR046249">
    <property type="entry name" value="DUF6282"/>
</dbReference>
<evidence type="ECO:0000313" key="2">
    <source>
        <dbReference type="Proteomes" id="UP000254720"/>
    </source>
</evidence>
<dbReference type="AlphaFoldDB" id="A0A370G3J4"/>
<dbReference type="Pfam" id="PF19799">
    <property type="entry name" value="DUF6282"/>
    <property type="match status" value="1"/>
</dbReference>
<proteinExistence type="predicted"/>
<dbReference type="PIRSF" id="PIRSF021898">
    <property type="entry name" value="UCP021898"/>
    <property type="match status" value="1"/>
</dbReference>
<organism evidence="1 2">
    <name type="scientific">Aquicella lusitana</name>
    <dbReference type="NCBI Taxonomy" id="254246"/>
    <lineage>
        <taxon>Bacteria</taxon>
        <taxon>Pseudomonadati</taxon>
        <taxon>Pseudomonadota</taxon>
        <taxon>Gammaproteobacteria</taxon>
        <taxon>Legionellales</taxon>
        <taxon>Coxiellaceae</taxon>
        <taxon>Aquicella</taxon>
    </lineage>
</organism>
<evidence type="ECO:0008006" key="3">
    <source>
        <dbReference type="Google" id="ProtNLM"/>
    </source>
</evidence>
<evidence type="ECO:0000313" key="1">
    <source>
        <dbReference type="EMBL" id="RDI37586.1"/>
    </source>
</evidence>
<keyword evidence="2" id="KW-1185">Reference proteome</keyword>
<sequence>MAPHFFDQCSFIDIHYHADPDLYKRRYSSIDVGREYQKLNGAVVLKSHLGSTAAQATIAQREGLPVFPSLVLNKIAGGIHYRPIIRALAEYQPIIPSKMIIHLPTMTGRKHTSKLSRQLTSPLLSGELCQPETIFNADGKLKSELDDIFKLAKDYPIVLSSGHASKEEVFALIDACGQFDVPLLLNQPANPLTGLSAAALMEIAQTYPFVWTEQTALTYLLSYQDQQDFRSVLQTIPQVIYSSDLGQTSQMDVTEWVTASDQWFSDFSISTTRKAEICLTNPSQLLKM</sequence>
<gene>
    <name evidence="1" type="ORF">C8D86_1378</name>
</gene>